<dbReference type="SUPFAM" id="SSF53850">
    <property type="entry name" value="Periplasmic binding protein-like II"/>
    <property type="match status" value="1"/>
</dbReference>
<reference evidence="1" key="1">
    <citation type="submission" date="2020-05" db="EMBL/GenBank/DDBJ databases">
        <authorList>
            <person name="Chiriac C."/>
            <person name="Salcher M."/>
            <person name="Ghai R."/>
            <person name="Kavagutti S V."/>
        </authorList>
    </citation>
    <scope>NUCLEOTIDE SEQUENCE</scope>
</reference>
<name>A0A6J6QRR9_9ZZZZ</name>
<accession>A0A6J6QRR9</accession>
<dbReference type="Gene3D" id="3.10.105.10">
    <property type="entry name" value="Dipeptide-binding Protein, Domain 3"/>
    <property type="match status" value="1"/>
</dbReference>
<protein>
    <submittedName>
        <fullName evidence="1">Unannotated protein</fullName>
    </submittedName>
</protein>
<sequence>MQEHVNDRDVVWYGNPDFYWGYNNTTVTSLINQAEQAANARIQASLLKRANRIIATEAASDWIYLYPQIVVASSTLSGYPINGLNSQFYAYNIVKN</sequence>
<proteinExistence type="predicted"/>
<evidence type="ECO:0000313" key="1">
    <source>
        <dbReference type="EMBL" id="CAB4714451.1"/>
    </source>
</evidence>
<dbReference type="Gene3D" id="3.40.190.10">
    <property type="entry name" value="Periplasmic binding protein-like II"/>
    <property type="match status" value="1"/>
</dbReference>
<gene>
    <name evidence="1" type="ORF">UFOPK2646_01144</name>
</gene>
<dbReference type="AlphaFoldDB" id="A0A6J6QRR9"/>
<dbReference type="EMBL" id="CAEZYB010000168">
    <property type="protein sequence ID" value="CAB4714451.1"/>
    <property type="molecule type" value="Genomic_DNA"/>
</dbReference>
<organism evidence="1">
    <name type="scientific">freshwater metagenome</name>
    <dbReference type="NCBI Taxonomy" id="449393"/>
    <lineage>
        <taxon>unclassified sequences</taxon>
        <taxon>metagenomes</taxon>
        <taxon>ecological metagenomes</taxon>
    </lineage>
</organism>